<sequence>MLVDSSWDIFEKLLEEDPMSVSPSLQSSALCSLPSPVRELRLLDEDSVLYCMEGDRDVYELRVSELKESSQESPGKLFCKVPYLGIPLLVGGGRAGRLVVVVPTDKNEKAEEIEEWVVAIDCFSQITIPAPVKGPWSAATVCGERVYLLDKREQGFRVFPKGAVVSESSLFPSRPVEGGRATFGIRESVRWDNPMDLNTYFTNHLMVAGTDNRLFCCTAPGGIRGGIRHALPSGGRIVLKSLRRDHVDELGVSTVAAVSCGEGFDTLVLGTEGGAIYRSDSKNKWKSELLLSSVVETKITAVAFLPNGSLLFSQGTQLMLTDQLPGVPPLSSAALPKLAPAVSVMRKVVFEGAEGADVELLAKADSQVPQTADVAMLGDRGGSEEESARGRISIPDTTTEALKCVVLYLHTDMVELRDSCAVEVSALGRFLGLSWLQEQAEKYAQRCISLSNCASLLVSAERRSFPELRKRCIDFAAKNIKKVVDAPEFQKLSSETMYEIFQALKNFS</sequence>
<dbReference type="VEuPathDB" id="CryptoDB:Cvel_2165"/>
<dbReference type="PANTHER" id="PTHR24412">
    <property type="entry name" value="KELCH PROTEIN"/>
    <property type="match status" value="1"/>
</dbReference>
<dbReference type="CDD" id="cd14733">
    <property type="entry name" value="BACK"/>
    <property type="match status" value="1"/>
</dbReference>
<dbReference type="EMBL" id="CDMZ01005787">
    <property type="protein sequence ID" value="CEM54422.1"/>
    <property type="molecule type" value="Genomic_DNA"/>
</dbReference>
<reference evidence="3" key="1">
    <citation type="submission" date="2014-11" db="EMBL/GenBank/DDBJ databases">
        <authorList>
            <person name="Otto D Thomas"/>
            <person name="Naeem Raeece"/>
        </authorList>
    </citation>
    <scope>NUCLEOTIDE SEQUENCE</scope>
</reference>
<organism evidence="3">
    <name type="scientific">Chromera velia CCMP2878</name>
    <dbReference type="NCBI Taxonomy" id="1169474"/>
    <lineage>
        <taxon>Eukaryota</taxon>
        <taxon>Sar</taxon>
        <taxon>Alveolata</taxon>
        <taxon>Colpodellida</taxon>
        <taxon>Chromeraceae</taxon>
        <taxon>Chromera</taxon>
    </lineage>
</organism>
<dbReference type="PANTHER" id="PTHR24412:SF489">
    <property type="entry name" value="RING FINGER DOMAIN AND KELCH REPEAT-CONTAINING PROTEIN DDB_G0271372"/>
    <property type="match status" value="1"/>
</dbReference>
<gene>
    <name evidence="3" type="ORF">Cvel_2165</name>
</gene>
<dbReference type="PhylomeDB" id="A0A0G4IBI9"/>
<keyword evidence="1" id="KW-0880">Kelch repeat</keyword>
<protein>
    <recommendedName>
        <fullName evidence="4">BTB domain-containing protein</fullName>
    </recommendedName>
</protein>
<dbReference type="InterPro" id="IPR011333">
    <property type="entry name" value="SKP1/BTB/POZ_sf"/>
</dbReference>
<dbReference type="AlphaFoldDB" id="A0A0G4IBI9"/>
<evidence type="ECO:0000256" key="2">
    <source>
        <dbReference type="ARBA" id="ARBA00022737"/>
    </source>
</evidence>
<accession>A0A0G4IBI9</accession>
<name>A0A0G4IBI9_9ALVE</name>
<dbReference type="Gene3D" id="1.25.40.420">
    <property type="match status" value="1"/>
</dbReference>
<dbReference type="Gene3D" id="3.30.710.10">
    <property type="entry name" value="Potassium Channel Kv1.1, Chain A"/>
    <property type="match status" value="1"/>
</dbReference>
<evidence type="ECO:0000256" key="1">
    <source>
        <dbReference type="ARBA" id="ARBA00022441"/>
    </source>
</evidence>
<proteinExistence type="predicted"/>
<keyword evidence="2" id="KW-0677">Repeat</keyword>
<evidence type="ECO:0008006" key="4">
    <source>
        <dbReference type="Google" id="ProtNLM"/>
    </source>
</evidence>
<evidence type="ECO:0000313" key="3">
    <source>
        <dbReference type="EMBL" id="CEM54422.1"/>
    </source>
</evidence>